<feature type="region of interest" description="Disordered" evidence="1">
    <location>
        <begin position="1"/>
        <end position="24"/>
    </location>
</feature>
<evidence type="ECO:0000256" key="1">
    <source>
        <dbReference type="SAM" id="MobiDB-lite"/>
    </source>
</evidence>
<organism evidence="2 3">
    <name type="scientific">Knipowitschia caucasica</name>
    <name type="common">Caucasian dwarf goby</name>
    <name type="synonym">Pomatoschistus caucasicus</name>
    <dbReference type="NCBI Taxonomy" id="637954"/>
    <lineage>
        <taxon>Eukaryota</taxon>
        <taxon>Metazoa</taxon>
        <taxon>Chordata</taxon>
        <taxon>Craniata</taxon>
        <taxon>Vertebrata</taxon>
        <taxon>Euteleostomi</taxon>
        <taxon>Actinopterygii</taxon>
        <taxon>Neopterygii</taxon>
        <taxon>Teleostei</taxon>
        <taxon>Neoteleostei</taxon>
        <taxon>Acanthomorphata</taxon>
        <taxon>Gobiaria</taxon>
        <taxon>Gobiiformes</taxon>
        <taxon>Gobioidei</taxon>
        <taxon>Gobiidae</taxon>
        <taxon>Gobiinae</taxon>
        <taxon>Knipowitschia</taxon>
    </lineage>
</organism>
<protein>
    <submittedName>
        <fullName evidence="2">Uncharacterized protein</fullName>
    </submittedName>
</protein>
<dbReference type="AlphaFoldDB" id="A0AAV2JIC1"/>
<name>A0AAV2JIC1_KNICA</name>
<accession>A0AAV2JIC1</accession>
<dbReference type="Proteomes" id="UP001497482">
    <property type="component" value="Chromosome 12"/>
</dbReference>
<gene>
    <name evidence="2" type="ORF">KC01_LOCUS7269</name>
</gene>
<dbReference type="EMBL" id="OZ035834">
    <property type="protein sequence ID" value="CAL1575767.1"/>
    <property type="molecule type" value="Genomic_DNA"/>
</dbReference>
<sequence length="84" mass="8867">MNHHGNPLANLPPQTPPLPIPTPPTPSPYLTPAVIANCYIDGGLFLARCMGVDRIISPPSPAGASILYDVRVSVGAQRLLESKL</sequence>
<keyword evidence="3" id="KW-1185">Reference proteome</keyword>
<feature type="compositionally biased region" description="Pro residues" evidence="1">
    <location>
        <begin position="13"/>
        <end position="24"/>
    </location>
</feature>
<proteinExistence type="predicted"/>
<reference evidence="2 3" key="1">
    <citation type="submission" date="2024-04" db="EMBL/GenBank/DDBJ databases">
        <authorList>
            <person name="Waldvogel A.-M."/>
            <person name="Schoenle A."/>
        </authorList>
    </citation>
    <scope>NUCLEOTIDE SEQUENCE [LARGE SCALE GENOMIC DNA]</scope>
</reference>
<evidence type="ECO:0000313" key="3">
    <source>
        <dbReference type="Proteomes" id="UP001497482"/>
    </source>
</evidence>
<evidence type="ECO:0000313" key="2">
    <source>
        <dbReference type="EMBL" id="CAL1575767.1"/>
    </source>
</evidence>